<dbReference type="EMBL" id="CP013987">
    <property type="protein sequence ID" value="ALZ82978.1"/>
    <property type="molecule type" value="Genomic_DNA"/>
</dbReference>
<name>A0A0U4WCU5_9PSED</name>
<reference evidence="1 2" key="1">
    <citation type="submission" date="2016-01" db="EMBL/GenBank/DDBJ databases">
        <title>Annotation of Pseudomonas oryzihabitans USDA-ARS-USMARC-56511.</title>
        <authorList>
            <person name="Harhay G.P."/>
            <person name="Harhay D.M."/>
            <person name="Smith T.P.L."/>
            <person name="Bono J.L."/>
            <person name="Heaton M.P."/>
            <person name="Clawson M.L."/>
            <person name="Chitko-Mckown C.G."/>
            <person name="Capik S.F."/>
            <person name="DeDonder K.D."/>
            <person name="Apley M.D."/>
            <person name="Lubbers B.V."/>
            <person name="White B.J."/>
            <person name="Larson R.L."/>
        </authorList>
    </citation>
    <scope>NUCLEOTIDE SEQUENCE [LARGE SCALE GENOMIC DNA]</scope>
    <source>
        <strain evidence="1 2">USDA-ARS-USMARC-56511</strain>
    </source>
</reference>
<dbReference type="Proteomes" id="UP000064137">
    <property type="component" value="Chromosome"/>
</dbReference>
<dbReference type="OrthoDB" id="6629495at2"/>
<proteinExistence type="predicted"/>
<dbReference type="GO" id="GO:0016853">
    <property type="term" value="F:isomerase activity"/>
    <property type="evidence" value="ECO:0007669"/>
    <property type="project" value="UniProtKB-KW"/>
</dbReference>
<dbReference type="KEGG" id="por:APT59_01690"/>
<accession>A0A0U4WCU5</accession>
<evidence type="ECO:0000313" key="2">
    <source>
        <dbReference type="Proteomes" id="UP000064137"/>
    </source>
</evidence>
<dbReference type="AlphaFoldDB" id="A0A0U4WCU5"/>
<dbReference type="RefSeq" id="WP_059313270.1">
    <property type="nucleotide sequence ID" value="NZ_CP013987.1"/>
</dbReference>
<dbReference type="Pfam" id="PF09932">
    <property type="entry name" value="DUF2164"/>
    <property type="match status" value="1"/>
</dbReference>
<gene>
    <name evidence="1" type="ORF">APT59_01690</name>
</gene>
<sequence>MARKPSAPLVRLEPEQTQRVVTALQTLLDDRFEVRLGRFEVEELLDFFARECGPLYYNKAVADVQALLRERVDSLESDIWALEKP</sequence>
<protein>
    <submittedName>
        <fullName evidence="1">1-(5-phosphoribosyl)-5-((5-phosphoribosylamino)methylideneamino)imidazole-4-carboxamide isomerase</fullName>
    </submittedName>
</protein>
<keyword evidence="1" id="KW-0413">Isomerase</keyword>
<evidence type="ECO:0000313" key="1">
    <source>
        <dbReference type="EMBL" id="ALZ82978.1"/>
    </source>
</evidence>
<dbReference type="InterPro" id="IPR018680">
    <property type="entry name" value="DUF2164"/>
</dbReference>
<organism evidence="1 2">
    <name type="scientific">Pseudomonas oryzihabitans</name>
    <dbReference type="NCBI Taxonomy" id="47885"/>
    <lineage>
        <taxon>Bacteria</taxon>
        <taxon>Pseudomonadati</taxon>
        <taxon>Pseudomonadota</taxon>
        <taxon>Gammaproteobacteria</taxon>
        <taxon>Pseudomonadales</taxon>
        <taxon>Pseudomonadaceae</taxon>
        <taxon>Pseudomonas</taxon>
    </lineage>
</organism>